<dbReference type="InterPro" id="IPR005802">
    <property type="entry name" value="ADC_synth_comp_1"/>
</dbReference>
<name>A0A5C1E6H0_9RHOO</name>
<dbReference type="Pfam" id="PF01063">
    <property type="entry name" value="Aminotran_4"/>
    <property type="match status" value="1"/>
</dbReference>
<evidence type="ECO:0000256" key="3">
    <source>
        <dbReference type="ARBA" id="ARBA00022898"/>
    </source>
</evidence>
<keyword evidence="3 4" id="KW-0663">Pyridoxal phosphate</keyword>
<dbReference type="InterPro" id="IPR036038">
    <property type="entry name" value="Aminotransferase-like"/>
</dbReference>
<evidence type="ECO:0000256" key="2">
    <source>
        <dbReference type="ARBA" id="ARBA00009320"/>
    </source>
</evidence>
<dbReference type="Gene3D" id="3.20.10.10">
    <property type="entry name" value="D-amino Acid Aminotransferase, subunit A, domain 2"/>
    <property type="match status" value="1"/>
</dbReference>
<keyword evidence="7" id="KW-1185">Reference proteome</keyword>
<dbReference type="PANTHER" id="PTHR11236:SF50">
    <property type="entry name" value="AMINODEOXYCHORISMATE SYNTHASE COMPONENT 1"/>
    <property type="match status" value="1"/>
</dbReference>
<evidence type="ECO:0000313" key="7">
    <source>
        <dbReference type="Proteomes" id="UP000323671"/>
    </source>
</evidence>
<dbReference type="PANTHER" id="PTHR11236">
    <property type="entry name" value="AMINOBENZOATE/ANTHRANILATE SYNTHASE"/>
    <property type="match status" value="1"/>
</dbReference>
<dbReference type="Proteomes" id="UP000323671">
    <property type="component" value="Chromosome"/>
</dbReference>
<dbReference type="GO" id="GO:0046820">
    <property type="term" value="F:4-amino-4-deoxychorismate synthase activity"/>
    <property type="evidence" value="ECO:0007669"/>
    <property type="project" value="TreeGrafter"/>
</dbReference>
<dbReference type="GO" id="GO:0000162">
    <property type="term" value="P:L-tryptophan biosynthetic process"/>
    <property type="evidence" value="ECO:0007669"/>
    <property type="project" value="TreeGrafter"/>
</dbReference>
<protein>
    <submittedName>
        <fullName evidence="6">Putative PARA-aminobenzoate synthetase component I protein</fullName>
    </submittedName>
</protein>
<comment type="cofactor">
    <cofactor evidence="1 4">
        <name>pyridoxal 5'-phosphate</name>
        <dbReference type="ChEBI" id="CHEBI:597326"/>
    </cofactor>
</comment>
<dbReference type="RefSeq" id="WP_149424917.1">
    <property type="nucleotide sequence ID" value="NZ_CP022579.1"/>
</dbReference>
<sequence length="616" mass="66200">MSSSFSLPPLPDGVVREPFAVLDDGAGGAWYYHGLIDALSVADAAAWMPALRHVEAWSAAGQYVVVALAYELGGVLEPALATLAPAADPSPDAPLARFWCFAQRDHLDGKARLAWLSRWQSSNPALVADLQPGMAEMPYWRGVQRIREYIAAGDCYQVNFTFPYTGRLIGHPLRLYADLCARQPVGCGGVVMHDAGAILSLSPELFLERQGERIVSRPMKGTAPRGATGAEDALARDALAASAKDRAENVMIVDLIRNDLARVAQTGSVAVERLFDIETYPTVLQMTSAVAARLRPEAGLADILAALFPCGSITGAPKVRAMQIIRELEAAPRGLYTGSLGWIAPGGDFRFNVAIRTVDVAGDGALRLGVGSGITYASEPAAEYRECLLKARFLCDLADDAQGVLLIETLRLDVDERGYNYPRRAGHRRRLARSAATLGFAFDVAAFDQVLADAGNDATRHPAGAWRVRLTLARNGAVATTVAPLDPLPAGPLEVMLSPLVIASDDPWLAHKTTVRQRYDAELARVTQIPGVFDVLFLNERGEIGEGARSNLFAHIDGRLVTPSLRCGALPGVLRAELLEKGEAVEGVLRLDDLRRAETLYCGNALRGLQAVTLRA</sequence>
<dbReference type="InterPro" id="IPR015890">
    <property type="entry name" value="Chorismate_C"/>
</dbReference>
<dbReference type="Gene3D" id="3.60.120.10">
    <property type="entry name" value="Anthranilate synthase"/>
    <property type="match status" value="1"/>
</dbReference>
<dbReference type="InterPro" id="IPR005801">
    <property type="entry name" value="ADC_synthase"/>
</dbReference>
<organism evidence="6 7">
    <name type="scientific">Oryzomicrobium terrae</name>
    <dbReference type="NCBI Taxonomy" id="1735038"/>
    <lineage>
        <taxon>Bacteria</taxon>
        <taxon>Pseudomonadati</taxon>
        <taxon>Pseudomonadota</taxon>
        <taxon>Betaproteobacteria</taxon>
        <taxon>Rhodocyclales</taxon>
        <taxon>Rhodocyclaceae</taxon>
        <taxon>Oryzomicrobium</taxon>
    </lineage>
</organism>
<dbReference type="NCBIfam" id="TIGR00553">
    <property type="entry name" value="pabB"/>
    <property type="match status" value="1"/>
</dbReference>
<dbReference type="EMBL" id="CP022579">
    <property type="protein sequence ID" value="QEL64234.1"/>
    <property type="molecule type" value="Genomic_DNA"/>
</dbReference>
<dbReference type="GO" id="GO:0009396">
    <property type="term" value="P:folic acid-containing compound biosynthetic process"/>
    <property type="evidence" value="ECO:0007669"/>
    <property type="project" value="InterPro"/>
</dbReference>
<evidence type="ECO:0000313" key="6">
    <source>
        <dbReference type="EMBL" id="QEL64234.1"/>
    </source>
</evidence>
<feature type="domain" description="Chorismate-utilising enzyme C-terminal" evidence="5">
    <location>
        <begin position="139"/>
        <end position="390"/>
    </location>
</feature>
<reference evidence="6 7" key="1">
    <citation type="submission" date="2017-07" db="EMBL/GenBank/DDBJ databases">
        <title>Complete genome sequence of Oryzomicrobium terrae TPP412.</title>
        <authorList>
            <person name="Chiu L.-W."/>
            <person name="Lo K.-J."/>
            <person name="Tsai Y.-M."/>
            <person name="Lin S.-S."/>
            <person name="Kuo C.-H."/>
            <person name="Liu C.-T."/>
        </authorList>
    </citation>
    <scope>NUCLEOTIDE SEQUENCE [LARGE SCALE GENOMIC DNA]</scope>
    <source>
        <strain evidence="6 7">TPP412</strain>
    </source>
</reference>
<dbReference type="Pfam" id="PF00425">
    <property type="entry name" value="Chorismate_bind"/>
    <property type="match status" value="1"/>
</dbReference>
<dbReference type="SUPFAM" id="SSF56752">
    <property type="entry name" value="D-aminoacid aminotransferase-like PLP-dependent enzymes"/>
    <property type="match status" value="1"/>
</dbReference>
<comment type="similarity">
    <text evidence="2">Belongs to the class-IV pyridoxal-phosphate-dependent aminotransferase family.</text>
</comment>
<evidence type="ECO:0000256" key="4">
    <source>
        <dbReference type="RuleBase" id="RU004516"/>
    </source>
</evidence>
<evidence type="ECO:0000256" key="1">
    <source>
        <dbReference type="ARBA" id="ARBA00001933"/>
    </source>
</evidence>
<gene>
    <name evidence="6" type="primary">pabB</name>
    <name evidence="6" type="ORF">OTERR_07580</name>
</gene>
<proteinExistence type="inferred from homology"/>
<dbReference type="InterPro" id="IPR043132">
    <property type="entry name" value="BCAT-like_C"/>
</dbReference>
<dbReference type="AlphaFoldDB" id="A0A5C1E6H0"/>
<evidence type="ECO:0000259" key="5">
    <source>
        <dbReference type="Pfam" id="PF00425"/>
    </source>
</evidence>
<dbReference type="InterPro" id="IPR001544">
    <property type="entry name" value="Aminotrans_IV"/>
</dbReference>
<dbReference type="SUPFAM" id="SSF56322">
    <property type="entry name" value="ADC synthase"/>
    <property type="match status" value="1"/>
</dbReference>
<dbReference type="PROSITE" id="PS00770">
    <property type="entry name" value="AA_TRANSFER_CLASS_4"/>
    <property type="match status" value="1"/>
</dbReference>
<accession>A0A5C1E6H0</accession>
<dbReference type="PRINTS" id="PR00095">
    <property type="entry name" value="ANTSNTHASEI"/>
</dbReference>
<dbReference type="InterPro" id="IPR019999">
    <property type="entry name" value="Anth_synth_I-like"/>
</dbReference>
<dbReference type="Gene3D" id="3.30.470.10">
    <property type="match status" value="1"/>
</dbReference>
<dbReference type="KEGG" id="otr:OTERR_07580"/>
<dbReference type="InterPro" id="IPR018300">
    <property type="entry name" value="Aminotrans_IV_CS"/>
</dbReference>
<dbReference type="InterPro" id="IPR043131">
    <property type="entry name" value="BCAT-like_N"/>
</dbReference>